<proteinExistence type="predicted"/>
<gene>
    <name evidence="2" type="ORF">R3P38DRAFT_3182611</name>
</gene>
<feature type="region of interest" description="Disordered" evidence="1">
    <location>
        <begin position="25"/>
        <end position="56"/>
    </location>
</feature>
<accession>A0AAW0CI93</accession>
<keyword evidence="3" id="KW-1185">Reference proteome</keyword>
<evidence type="ECO:0000313" key="3">
    <source>
        <dbReference type="Proteomes" id="UP001362999"/>
    </source>
</evidence>
<dbReference type="AlphaFoldDB" id="A0AAW0CI93"/>
<dbReference type="Proteomes" id="UP001362999">
    <property type="component" value="Unassembled WGS sequence"/>
</dbReference>
<reference evidence="2 3" key="1">
    <citation type="journal article" date="2024" name="J Genomics">
        <title>Draft genome sequencing and assembly of Favolaschia claudopus CIRM-BRFM 2984 isolated from oak limbs.</title>
        <authorList>
            <person name="Navarro D."/>
            <person name="Drula E."/>
            <person name="Chaduli D."/>
            <person name="Cazenave R."/>
            <person name="Ahrendt S."/>
            <person name="Wang J."/>
            <person name="Lipzen A."/>
            <person name="Daum C."/>
            <person name="Barry K."/>
            <person name="Grigoriev I.V."/>
            <person name="Favel A."/>
            <person name="Rosso M.N."/>
            <person name="Martin F."/>
        </authorList>
    </citation>
    <scope>NUCLEOTIDE SEQUENCE [LARGE SCALE GENOMIC DNA]</scope>
    <source>
        <strain evidence="2 3">CIRM-BRFM 2984</strain>
    </source>
</reference>
<sequence length="202" mass="22618">MYQELADTQQDWTQQQYVAVRYGRETHASQPQNRSHPSAGRSVRPSQSISSSLPSSSLTHPYTILGLTHLCSGNTQPSPPPHACPECNMDLHIASAQLRHLPHSLSAVDDAARRRTPEDHEYIVTFDTGSFVSVTYGVPICDILAFRAKLREPGARILPHDFGTGPITVALVITQIAKKFKRRKRFEIDDILYHCGKEKDFI</sequence>
<name>A0AAW0CI93_9AGAR</name>
<comment type="caution">
    <text evidence="2">The sequence shown here is derived from an EMBL/GenBank/DDBJ whole genome shotgun (WGS) entry which is preliminary data.</text>
</comment>
<evidence type="ECO:0000313" key="2">
    <source>
        <dbReference type="EMBL" id="KAK7038514.1"/>
    </source>
</evidence>
<feature type="compositionally biased region" description="Low complexity" evidence="1">
    <location>
        <begin position="41"/>
        <end position="56"/>
    </location>
</feature>
<dbReference type="EMBL" id="JAWWNJ010000017">
    <property type="protein sequence ID" value="KAK7038514.1"/>
    <property type="molecule type" value="Genomic_DNA"/>
</dbReference>
<evidence type="ECO:0000256" key="1">
    <source>
        <dbReference type="SAM" id="MobiDB-lite"/>
    </source>
</evidence>
<protein>
    <submittedName>
        <fullName evidence="2">Uncharacterized protein</fullName>
    </submittedName>
</protein>
<organism evidence="2 3">
    <name type="scientific">Favolaschia claudopus</name>
    <dbReference type="NCBI Taxonomy" id="2862362"/>
    <lineage>
        <taxon>Eukaryota</taxon>
        <taxon>Fungi</taxon>
        <taxon>Dikarya</taxon>
        <taxon>Basidiomycota</taxon>
        <taxon>Agaricomycotina</taxon>
        <taxon>Agaricomycetes</taxon>
        <taxon>Agaricomycetidae</taxon>
        <taxon>Agaricales</taxon>
        <taxon>Marasmiineae</taxon>
        <taxon>Mycenaceae</taxon>
        <taxon>Favolaschia</taxon>
    </lineage>
</organism>